<evidence type="ECO:0000313" key="1">
    <source>
        <dbReference type="EMBL" id="AEV67833.1"/>
    </source>
</evidence>
<dbReference type="RefSeq" id="WP_014254451.1">
    <property type="nucleotide sequence ID" value="NC_016627.1"/>
</dbReference>
<reference evidence="2" key="1">
    <citation type="submission" date="2011-12" db="EMBL/GenBank/DDBJ databases">
        <title>Complete sequence of Clostridium clariflavum DSM 19732.</title>
        <authorList>
            <consortium name="US DOE Joint Genome Institute"/>
            <person name="Lucas S."/>
            <person name="Han J."/>
            <person name="Lapidus A."/>
            <person name="Cheng J.-F."/>
            <person name="Goodwin L."/>
            <person name="Pitluck S."/>
            <person name="Peters L."/>
            <person name="Teshima H."/>
            <person name="Detter J.C."/>
            <person name="Han C."/>
            <person name="Tapia R."/>
            <person name="Land M."/>
            <person name="Hauser L."/>
            <person name="Kyrpides N."/>
            <person name="Ivanova N."/>
            <person name="Pagani I."/>
            <person name="Kitzmiller T."/>
            <person name="Lynd L."/>
            <person name="Izquierdo J."/>
            <person name="Woyke T."/>
        </authorList>
    </citation>
    <scope>NUCLEOTIDE SEQUENCE [LARGE SCALE GENOMIC DNA]</scope>
    <source>
        <strain evidence="2">DSM 19732 / NBRC 101661 / EBR45</strain>
    </source>
</reference>
<protein>
    <recommendedName>
        <fullName evidence="3">DUF3805 domain-containing protein</fullName>
    </recommendedName>
</protein>
<dbReference type="Gene3D" id="3.40.1000.10">
    <property type="entry name" value="Mog1/PsbP, alpha/beta/alpha sandwich"/>
    <property type="match status" value="1"/>
</dbReference>
<dbReference type="Proteomes" id="UP000005435">
    <property type="component" value="Chromosome"/>
</dbReference>
<evidence type="ECO:0000313" key="2">
    <source>
        <dbReference type="Proteomes" id="UP000005435"/>
    </source>
</evidence>
<keyword evidence="2" id="KW-1185">Reference proteome</keyword>
<evidence type="ECO:0008006" key="3">
    <source>
        <dbReference type="Google" id="ProtNLM"/>
    </source>
</evidence>
<gene>
    <name evidence="1" type="ordered locus">Clocl_1163</name>
</gene>
<sequence length="145" mass="17057">MRQNEKKYLFEGWFSIYIPETWEYSVDEDLLTIHSKTNAQGVLQISFFHRKEIEESIRDTADKHLNKFLDQYDVLVDVNTYKIIESPYHIVATASGSYEGEFIKVWTIVNENKMLLVTYISPNKSKELSKATDIVYSINFDTRET</sequence>
<dbReference type="HOGENOM" id="CLU_1862190_0_0_9"/>
<dbReference type="AlphaFoldDB" id="G8LYA2"/>
<organism evidence="1 2">
    <name type="scientific">Acetivibrio clariflavus (strain DSM 19732 / NBRC 101661 / EBR45)</name>
    <name type="common">Clostridium clariflavum</name>
    <dbReference type="NCBI Taxonomy" id="720554"/>
    <lineage>
        <taxon>Bacteria</taxon>
        <taxon>Bacillati</taxon>
        <taxon>Bacillota</taxon>
        <taxon>Clostridia</taxon>
        <taxon>Eubacteriales</taxon>
        <taxon>Oscillospiraceae</taxon>
        <taxon>Acetivibrio</taxon>
    </lineage>
</organism>
<dbReference type="OrthoDB" id="9983679at2"/>
<dbReference type="EMBL" id="CP003065">
    <property type="protein sequence ID" value="AEV67833.1"/>
    <property type="molecule type" value="Genomic_DNA"/>
</dbReference>
<proteinExistence type="predicted"/>
<reference evidence="1 2" key="2">
    <citation type="journal article" date="2012" name="Stand. Genomic Sci.">
        <title>Complete Genome Sequence of Clostridium clariflavum DSM 19732.</title>
        <authorList>
            <person name="Izquierdo J.A."/>
            <person name="Goodwin L."/>
            <person name="Davenport K.W."/>
            <person name="Teshima H."/>
            <person name="Bruce D."/>
            <person name="Detter C."/>
            <person name="Tapia R."/>
            <person name="Han S."/>
            <person name="Land M."/>
            <person name="Hauser L."/>
            <person name="Jeffries C.D."/>
            <person name="Han J."/>
            <person name="Pitluck S."/>
            <person name="Nolan M."/>
            <person name="Chen A."/>
            <person name="Huntemann M."/>
            <person name="Mavromatis K."/>
            <person name="Mikhailova N."/>
            <person name="Liolios K."/>
            <person name="Woyke T."/>
            <person name="Lynd L.R."/>
        </authorList>
    </citation>
    <scope>NUCLEOTIDE SEQUENCE [LARGE SCALE GENOMIC DNA]</scope>
    <source>
        <strain evidence="2">DSM 19732 / NBRC 101661 / EBR45</strain>
    </source>
</reference>
<dbReference type="eggNOG" id="ENOG502ZFN8">
    <property type="taxonomic scope" value="Bacteria"/>
</dbReference>
<accession>G8LYA2</accession>
<name>G8LYA2_ACECE</name>
<dbReference type="KEGG" id="ccl:Clocl_1163"/>